<sequence>VRRKAGPALLIMILVAVLAASIGSDALAQTVSPTIYSGSVTIGSNTAPDGLILVARINDYESDGVVTKNGRYNFLIVSPPTSQYFIETITFHILEHNIQAKETDIFRGSTAQFEKALTFPAVEGLAPGPTPTLGPTVTVTPTPVPTKPVARPSNPPVVYFGNVIINGEPAP</sequence>
<name>A0A382Z805_9ZZZZ</name>
<organism evidence="1">
    <name type="scientific">marine metagenome</name>
    <dbReference type="NCBI Taxonomy" id="408172"/>
    <lineage>
        <taxon>unclassified sequences</taxon>
        <taxon>metagenomes</taxon>
        <taxon>ecological metagenomes</taxon>
    </lineage>
</organism>
<gene>
    <name evidence="1" type="ORF">METZ01_LOCUS444173</name>
</gene>
<dbReference type="AlphaFoldDB" id="A0A382Z805"/>
<feature type="non-terminal residue" evidence="1">
    <location>
        <position position="1"/>
    </location>
</feature>
<evidence type="ECO:0000313" key="1">
    <source>
        <dbReference type="EMBL" id="SVD91319.1"/>
    </source>
</evidence>
<proteinExistence type="predicted"/>
<protein>
    <submittedName>
        <fullName evidence="1">Uncharacterized protein</fullName>
    </submittedName>
</protein>
<reference evidence="1" key="1">
    <citation type="submission" date="2018-05" db="EMBL/GenBank/DDBJ databases">
        <authorList>
            <person name="Lanie J.A."/>
            <person name="Ng W.-L."/>
            <person name="Kazmierczak K.M."/>
            <person name="Andrzejewski T.M."/>
            <person name="Davidsen T.M."/>
            <person name="Wayne K.J."/>
            <person name="Tettelin H."/>
            <person name="Glass J.I."/>
            <person name="Rusch D."/>
            <person name="Podicherti R."/>
            <person name="Tsui H.-C.T."/>
            <person name="Winkler M.E."/>
        </authorList>
    </citation>
    <scope>NUCLEOTIDE SEQUENCE</scope>
</reference>
<dbReference type="EMBL" id="UINC01181567">
    <property type="protein sequence ID" value="SVD91319.1"/>
    <property type="molecule type" value="Genomic_DNA"/>
</dbReference>
<accession>A0A382Z805</accession>
<feature type="non-terminal residue" evidence="1">
    <location>
        <position position="171"/>
    </location>
</feature>